<feature type="transmembrane region" description="Helical" evidence="1">
    <location>
        <begin position="44"/>
        <end position="67"/>
    </location>
</feature>
<comment type="caution">
    <text evidence="2">The sequence shown here is derived from an EMBL/GenBank/DDBJ whole genome shotgun (WGS) entry which is preliminary data.</text>
</comment>
<evidence type="ECO:0000313" key="2">
    <source>
        <dbReference type="EMBL" id="PRX46722.1"/>
    </source>
</evidence>
<keyword evidence="1" id="KW-1133">Transmembrane helix</keyword>
<name>A0A2T0LSX1_9PSEU</name>
<dbReference type="RefSeq" id="WP_106180097.1">
    <property type="nucleotide sequence ID" value="NZ_PVNH01000007.1"/>
</dbReference>
<protein>
    <recommendedName>
        <fullName evidence="4">Integral membrane protein</fullName>
    </recommendedName>
</protein>
<keyword evidence="1" id="KW-0472">Membrane</keyword>
<proteinExistence type="predicted"/>
<feature type="transmembrane region" description="Helical" evidence="1">
    <location>
        <begin position="79"/>
        <end position="101"/>
    </location>
</feature>
<reference evidence="2 3" key="1">
    <citation type="submission" date="2018-03" db="EMBL/GenBank/DDBJ databases">
        <title>Genomic Encyclopedia of Type Strains, Phase III (KMG-III): the genomes of soil and plant-associated and newly described type strains.</title>
        <authorList>
            <person name="Whitman W."/>
        </authorList>
    </citation>
    <scope>NUCLEOTIDE SEQUENCE [LARGE SCALE GENOMIC DNA]</scope>
    <source>
        <strain evidence="2 3">CGMCC 4.7125</strain>
    </source>
</reference>
<sequence>MSATIRTSTLAPLRLALRLDGVATTLTGAALLPLAGVLDTPLGLPASLLLGTGAFFVVFGVAVLALATRRHPPRAAVRAVIAVNVLWVLDSAVTVAAGWFAPTALGTAVIVTLAVVVAAGAALQALASRRA</sequence>
<keyword evidence="1" id="KW-0812">Transmembrane</keyword>
<dbReference type="AlphaFoldDB" id="A0A2T0LSX1"/>
<gene>
    <name evidence="2" type="ORF">B0I33_107300</name>
</gene>
<keyword evidence="3" id="KW-1185">Reference proteome</keyword>
<accession>A0A2T0LSX1</accession>
<feature type="transmembrane region" description="Helical" evidence="1">
    <location>
        <begin position="21"/>
        <end position="38"/>
    </location>
</feature>
<feature type="transmembrane region" description="Helical" evidence="1">
    <location>
        <begin position="107"/>
        <end position="127"/>
    </location>
</feature>
<organism evidence="2 3">
    <name type="scientific">Prauserella shujinwangii</name>
    <dbReference type="NCBI Taxonomy" id="1453103"/>
    <lineage>
        <taxon>Bacteria</taxon>
        <taxon>Bacillati</taxon>
        <taxon>Actinomycetota</taxon>
        <taxon>Actinomycetes</taxon>
        <taxon>Pseudonocardiales</taxon>
        <taxon>Pseudonocardiaceae</taxon>
        <taxon>Prauserella</taxon>
    </lineage>
</organism>
<evidence type="ECO:0000313" key="3">
    <source>
        <dbReference type="Proteomes" id="UP000238362"/>
    </source>
</evidence>
<dbReference type="EMBL" id="PVNH01000007">
    <property type="protein sequence ID" value="PRX46722.1"/>
    <property type="molecule type" value="Genomic_DNA"/>
</dbReference>
<evidence type="ECO:0000256" key="1">
    <source>
        <dbReference type="SAM" id="Phobius"/>
    </source>
</evidence>
<dbReference type="Proteomes" id="UP000238362">
    <property type="component" value="Unassembled WGS sequence"/>
</dbReference>
<evidence type="ECO:0008006" key="4">
    <source>
        <dbReference type="Google" id="ProtNLM"/>
    </source>
</evidence>